<gene>
    <name evidence="2" type="ORF">Cvel_25563</name>
</gene>
<accession>A0A0G4HAK4</accession>
<proteinExistence type="predicted"/>
<protein>
    <submittedName>
        <fullName evidence="2">Uncharacterized protein</fullName>
    </submittedName>
</protein>
<organism evidence="2">
    <name type="scientific">Chromera velia CCMP2878</name>
    <dbReference type="NCBI Taxonomy" id="1169474"/>
    <lineage>
        <taxon>Eukaryota</taxon>
        <taxon>Sar</taxon>
        <taxon>Alveolata</taxon>
        <taxon>Colpodellida</taxon>
        <taxon>Chromeraceae</taxon>
        <taxon>Chromera</taxon>
    </lineage>
</organism>
<reference evidence="2" key="1">
    <citation type="submission" date="2014-11" db="EMBL/GenBank/DDBJ databases">
        <authorList>
            <person name="Otto D Thomas"/>
            <person name="Naeem Raeece"/>
        </authorList>
    </citation>
    <scope>NUCLEOTIDE SEQUENCE</scope>
</reference>
<dbReference type="AlphaFoldDB" id="A0A0G4HAK4"/>
<sequence>MLKIPQIPKETFQEEADELLAAWEENFQTVAHQHGIVEASIIQTQGAIAKVEESQESRGKASESQREIVRLEESERSKKAKLAFHAKEIEELRALTEKFHNQATTYAEKRETMIQEFKTWTQISNWRMELLQWSLCVHWQSDGEKDSSSGSGSKNQSGMILPKGKKPQPFSLDGDRAPLEKADYLWAKTADAHIPPEYRSLTQVEGI</sequence>
<evidence type="ECO:0000313" key="2">
    <source>
        <dbReference type="EMBL" id="CEM40816.1"/>
    </source>
</evidence>
<feature type="compositionally biased region" description="Low complexity" evidence="1">
    <location>
        <begin position="148"/>
        <end position="158"/>
    </location>
</feature>
<feature type="region of interest" description="Disordered" evidence="1">
    <location>
        <begin position="144"/>
        <end position="176"/>
    </location>
</feature>
<name>A0A0G4HAK4_9ALVE</name>
<dbReference type="VEuPathDB" id="CryptoDB:Cvel_25563"/>
<dbReference type="EMBL" id="CDMZ01002109">
    <property type="protein sequence ID" value="CEM40816.1"/>
    <property type="molecule type" value="Genomic_DNA"/>
</dbReference>
<evidence type="ECO:0000256" key="1">
    <source>
        <dbReference type="SAM" id="MobiDB-lite"/>
    </source>
</evidence>